<comment type="caution">
    <text evidence="3">The sequence shown here is derived from an EMBL/GenBank/DDBJ whole genome shotgun (WGS) entry which is preliminary data.</text>
</comment>
<evidence type="ECO:0000256" key="2">
    <source>
        <dbReference type="SAM" id="SignalP"/>
    </source>
</evidence>
<dbReference type="PATRIC" id="fig|1122180.6.peg.2222"/>
<dbReference type="HOGENOM" id="CLU_2423409_0_0_5"/>
<keyword evidence="4" id="KW-1185">Reference proteome</keyword>
<dbReference type="Proteomes" id="UP000025047">
    <property type="component" value="Unassembled WGS sequence"/>
</dbReference>
<sequence length="91" mass="8835">MRHLFPAVAALAALLSAPAAIAGPGCGGRGHDVTANAAPGPGAKAGQPPAEMAAAAPEDTARSPAAWADVLAFLDATAPRAQLTEPGSLSR</sequence>
<protein>
    <submittedName>
        <fullName evidence="3">Uncharacterized protein</fullName>
    </submittedName>
</protein>
<dbReference type="STRING" id="1122180.Lokhon_02243"/>
<gene>
    <name evidence="3" type="ORF">Lokhon_02243</name>
</gene>
<evidence type="ECO:0000313" key="4">
    <source>
        <dbReference type="Proteomes" id="UP000025047"/>
    </source>
</evidence>
<keyword evidence="2" id="KW-0732">Signal</keyword>
<organism evidence="3 4">
    <name type="scientific">Limimaricola hongkongensis DSM 17492</name>
    <dbReference type="NCBI Taxonomy" id="1122180"/>
    <lineage>
        <taxon>Bacteria</taxon>
        <taxon>Pseudomonadati</taxon>
        <taxon>Pseudomonadota</taxon>
        <taxon>Alphaproteobacteria</taxon>
        <taxon>Rhodobacterales</taxon>
        <taxon>Paracoccaceae</taxon>
        <taxon>Limimaricola</taxon>
    </lineage>
</organism>
<dbReference type="RefSeq" id="WP_017929187.1">
    <property type="nucleotide sequence ID" value="NZ_KB823000.1"/>
</dbReference>
<feature type="compositionally biased region" description="Low complexity" evidence="1">
    <location>
        <begin position="35"/>
        <end position="56"/>
    </location>
</feature>
<evidence type="ECO:0000256" key="1">
    <source>
        <dbReference type="SAM" id="MobiDB-lite"/>
    </source>
</evidence>
<proteinExistence type="predicted"/>
<dbReference type="AlphaFoldDB" id="A0A017H903"/>
<evidence type="ECO:0000313" key="3">
    <source>
        <dbReference type="EMBL" id="EYD70603.1"/>
    </source>
</evidence>
<accession>A0A017H903</accession>
<feature type="chain" id="PRO_5001492561" evidence="2">
    <location>
        <begin position="23"/>
        <end position="91"/>
    </location>
</feature>
<name>A0A017H903_9RHOB</name>
<reference evidence="3 4" key="1">
    <citation type="submission" date="2013-03" db="EMBL/GenBank/DDBJ databases">
        <authorList>
            <person name="Fiebig A."/>
            <person name="Goeker M."/>
            <person name="Klenk H.-P.P."/>
        </authorList>
    </citation>
    <scope>NUCLEOTIDE SEQUENCE [LARGE SCALE GENOMIC DNA]</scope>
    <source>
        <strain evidence="3 4">DSM 17492</strain>
    </source>
</reference>
<feature type="region of interest" description="Disordered" evidence="1">
    <location>
        <begin position="25"/>
        <end position="56"/>
    </location>
</feature>
<feature type="signal peptide" evidence="2">
    <location>
        <begin position="1"/>
        <end position="22"/>
    </location>
</feature>
<dbReference type="EMBL" id="APGJ01000007">
    <property type="protein sequence ID" value="EYD70603.1"/>
    <property type="molecule type" value="Genomic_DNA"/>
</dbReference>